<evidence type="ECO:0000313" key="4">
    <source>
        <dbReference type="EMBL" id="KAK0367683.1"/>
    </source>
</evidence>
<accession>A0ABQ9P929</accession>
<organism evidence="4 5">
    <name type="scientific">Colletotrichum limetticola</name>
    <dbReference type="NCBI Taxonomy" id="1209924"/>
    <lineage>
        <taxon>Eukaryota</taxon>
        <taxon>Fungi</taxon>
        <taxon>Dikarya</taxon>
        <taxon>Ascomycota</taxon>
        <taxon>Pezizomycotina</taxon>
        <taxon>Sordariomycetes</taxon>
        <taxon>Hypocreomycetidae</taxon>
        <taxon>Glomerellales</taxon>
        <taxon>Glomerellaceae</taxon>
        <taxon>Colletotrichum</taxon>
        <taxon>Colletotrichum acutatum species complex</taxon>
    </lineage>
</organism>
<dbReference type="EMBL" id="JARUPT010001163">
    <property type="protein sequence ID" value="KAK0367683.1"/>
    <property type="molecule type" value="Genomic_DNA"/>
</dbReference>
<dbReference type="Gene3D" id="3.20.20.70">
    <property type="entry name" value="Aldolase class I"/>
    <property type="match status" value="2"/>
</dbReference>
<reference evidence="4" key="1">
    <citation type="submission" date="2023-04" db="EMBL/GenBank/DDBJ databases">
        <title>Colletotrichum limetticola genome sequence.</title>
        <authorList>
            <person name="Baroncelli R."/>
        </authorList>
    </citation>
    <scope>NUCLEOTIDE SEQUENCE</scope>
    <source>
        <strain evidence="4">KLA-Anderson</strain>
    </source>
</reference>
<dbReference type="Proteomes" id="UP001169217">
    <property type="component" value="Unassembled WGS sequence"/>
</dbReference>
<dbReference type="InterPro" id="IPR013785">
    <property type="entry name" value="Aldolase_TIM"/>
</dbReference>
<dbReference type="SUPFAM" id="SSF51412">
    <property type="entry name" value="Inosine monophosphate dehydrogenase (IMPDH)"/>
    <property type="match status" value="1"/>
</dbReference>
<dbReference type="PANTHER" id="PTHR32332:SF31">
    <property type="entry name" value="2-NITROPROPANE DIOXYGENASE FAMILY, PUTATIVE (AFU_ORTHOLOGUE AFUA_2G09850)-RELATED"/>
    <property type="match status" value="1"/>
</dbReference>
<comment type="caution">
    <text evidence="4">The sequence shown here is derived from an EMBL/GenBank/DDBJ whole genome shotgun (WGS) entry which is preliminary data.</text>
</comment>
<dbReference type="Pfam" id="PF03060">
    <property type="entry name" value="NMO"/>
    <property type="match status" value="1"/>
</dbReference>
<proteinExistence type="predicted"/>
<evidence type="ECO:0000256" key="3">
    <source>
        <dbReference type="ARBA" id="ARBA00023002"/>
    </source>
</evidence>
<dbReference type="CDD" id="cd04730">
    <property type="entry name" value="NPD_like"/>
    <property type="match status" value="1"/>
</dbReference>
<evidence type="ECO:0000256" key="2">
    <source>
        <dbReference type="ARBA" id="ARBA00022643"/>
    </source>
</evidence>
<keyword evidence="3" id="KW-0560">Oxidoreductase</keyword>
<keyword evidence="5" id="KW-1185">Reference proteome</keyword>
<sequence>MIMNLPRLIQAFPWVELPLVANAPMSGVARHKLATSVTLNGGLGFIGFTGVPNIMDLELRKARDIIASSTTSLPFNDMLPIGIGIIAIGAQPQAWSSVFSEHKPALAWLSFGTADQFAEWAQVIREVSPATKIWIQLGTAGGIIDGRGIAAACMLGADGVVMGTRFLGAEECELESDVQREVFAAADGGQATVRSRIWDELWGRNPWPEMYDGRCLRNTMSDDFAAGMAIEQVLELAWSNRFRKLAPFSGMYERKPSNKWKQLETESSSSYDTLR</sequence>
<evidence type="ECO:0000256" key="1">
    <source>
        <dbReference type="ARBA" id="ARBA00022630"/>
    </source>
</evidence>
<dbReference type="PANTHER" id="PTHR32332">
    <property type="entry name" value="2-NITROPROPANE DIOXYGENASE"/>
    <property type="match status" value="1"/>
</dbReference>
<keyword evidence="2" id="KW-0288">FMN</keyword>
<evidence type="ECO:0000313" key="5">
    <source>
        <dbReference type="Proteomes" id="UP001169217"/>
    </source>
</evidence>
<dbReference type="InterPro" id="IPR004136">
    <property type="entry name" value="NMO"/>
</dbReference>
<gene>
    <name evidence="4" type="ORF">CLIM01_14959</name>
</gene>
<keyword evidence="1" id="KW-0285">Flavoprotein</keyword>
<protein>
    <submittedName>
        <fullName evidence="4">2-nitropropane dioxygenase</fullName>
    </submittedName>
</protein>
<dbReference type="GO" id="GO:0051213">
    <property type="term" value="F:dioxygenase activity"/>
    <property type="evidence" value="ECO:0007669"/>
    <property type="project" value="UniProtKB-KW"/>
</dbReference>
<keyword evidence="4" id="KW-0223">Dioxygenase</keyword>
<name>A0ABQ9P929_9PEZI</name>